<protein>
    <recommendedName>
        <fullName evidence="5">Alpha-keto-acid decarboxylase</fullName>
    </recommendedName>
</protein>
<evidence type="ECO:0000256" key="5">
    <source>
        <dbReference type="ARBA" id="ARBA00020054"/>
    </source>
</evidence>
<dbReference type="CDD" id="cd07038">
    <property type="entry name" value="TPP_PYR_PDC_IPDC_like"/>
    <property type="match status" value="1"/>
</dbReference>
<feature type="domain" description="Thiamine pyrophosphate enzyme TPP-binding" evidence="15">
    <location>
        <begin position="427"/>
        <end position="546"/>
    </location>
</feature>
<comment type="function">
    <text evidence="3">Decarboxylates branched-chain and aromatic alpha-keto acids to aldehydes.</text>
</comment>
<keyword evidence="7" id="KW-0210">Decarboxylase</keyword>
<dbReference type="InterPro" id="IPR011766">
    <property type="entry name" value="TPP_enzyme_TPP-bd"/>
</dbReference>
<comment type="cofactor">
    <cofactor evidence="11">
        <name>Mg(2+)</name>
        <dbReference type="ChEBI" id="CHEBI:18420"/>
    </cofactor>
    <text evidence="11">Binds 1 Mg(2+) per subunit.</text>
</comment>
<evidence type="ECO:0000259" key="16">
    <source>
        <dbReference type="Pfam" id="PF02776"/>
    </source>
</evidence>
<evidence type="ECO:0000259" key="14">
    <source>
        <dbReference type="Pfam" id="PF00205"/>
    </source>
</evidence>
<dbReference type="Gene3D" id="3.40.50.1220">
    <property type="entry name" value="TPP-binding domain"/>
    <property type="match status" value="1"/>
</dbReference>
<organism evidence="17 18">
    <name type="scientific">Klenkia taihuensis</name>
    <dbReference type="NCBI Taxonomy" id="1225127"/>
    <lineage>
        <taxon>Bacteria</taxon>
        <taxon>Bacillati</taxon>
        <taxon>Actinomycetota</taxon>
        <taxon>Actinomycetes</taxon>
        <taxon>Geodermatophilales</taxon>
        <taxon>Geodermatophilaceae</taxon>
        <taxon>Klenkia</taxon>
    </lineage>
</organism>
<keyword evidence="6 11" id="KW-0479">Metal-binding</keyword>
<dbReference type="GO" id="GO:0004737">
    <property type="term" value="F:pyruvate decarboxylase activity"/>
    <property type="evidence" value="ECO:0007669"/>
    <property type="project" value="TreeGrafter"/>
</dbReference>
<keyword evidence="8 11" id="KW-0460">Magnesium</keyword>
<feature type="binding site" evidence="11">
    <location>
        <position position="487"/>
    </location>
    <ligand>
        <name>Mg(2+)</name>
        <dbReference type="ChEBI" id="CHEBI:18420"/>
    </ligand>
</feature>
<accession>A0A1I1QHF3</accession>
<dbReference type="SUPFAM" id="SSF52518">
    <property type="entry name" value="Thiamin diphosphate-binding fold (THDP-binding)"/>
    <property type="match status" value="2"/>
</dbReference>
<dbReference type="InterPro" id="IPR029035">
    <property type="entry name" value="DHS-like_NAD/FAD-binding_dom"/>
</dbReference>
<dbReference type="GO" id="GO:0005829">
    <property type="term" value="C:cytosol"/>
    <property type="evidence" value="ECO:0007669"/>
    <property type="project" value="TreeGrafter"/>
</dbReference>
<dbReference type="FunFam" id="3.40.50.970:FF:000019">
    <property type="entry name" value="Pyruvate decarboxylase isozyme"/>
    <property type="match status" value="1"/>
</dbReference>
<dbReference type="Pfam" id="PF02775">
    <property type="entry name" value="TPP_enzyme_C"/>
    <property type="match status" value="1"/>
</dbReference>
<feature type="binding site" evidence="11">
    <location>
        <position position="485"/>
    </location>
    <ligand>
        <name>Mg(2+)</name>
        <dbReference type="ChEBI" id="CHEBI:18420"/>
    </ligand>
</feature>
<evidence type="ECO:0000256" key="10">
    <source>
        <dbReference type="ARBA" id="ARBA00023239"/>
    </source>
</evidence>
<evidence type="ECO:0000259" key="15">
    <source>
        <dbReference type="Pfam" id="PF02775"/>
    </source>
</evidence>
<dbReference type="InterPro" id="IPR012110">
    <property type="entry name" value="PDC/IPDC-like"/>
</dbReference>
<evidence type="ECO:0000256" key="7">
    <source>
        <dbReference type="ARBA" id="ARBA00022793"/>
    </source>
</evidence>
<keyword evidence="17" id="KW-0670">Pyruvate</keyword>
<comment type="similarity">
    <text evidence="4 12">Belongs to the TPP enzyme family.</text>
</comment>
<evidence type="ECO:0000313" key="17">
    <source>
        <dbReference type="EMBL" id="SFD17550.1"/>
    </source>
</evidence>
<proteinExistence type="inferred from homology"/>
<dbReference type="GO" id="GO:0000287">
    <property type="term" value="F:magnesium ion binding"/>
    <property type="evidence" value="ECO:0007669"/>
    <property type="project" value="InterPro"/>
</dbReference>
<dbReference type="GO" id="GO:0030976">
    <property type="term" value="F:thiamine pyrophosphate binding"/>
    <property type="evidence" value="ECO:0007669"/>
    <property type="project" value="InterPro"/>
</dbReference>
<dbReference type="InterPro" id="IPR012000">
    <property type="entry name" value="Thiamin_PyroP_enz_cen_dom"/>
</dbReference>
<evidence type="ECO:0000313" key="18">
    <source>
        <dbReference type="Proteomes" id="UP000199022"/>
    </source>
</evidence>
<dbReference type="GO" id="GO:0000949">
    <property type="term" value="P:aromatic amino acid family catabolic process to alcohol via Ehrlich pathway"/>
    <property type="evidence" value="ECO:0007669"/>
    <property type="project" value="TreeGrafter"/>
</dbReference>
<evidence type="ECO:0000256" key="13">
    <source>
        <dbReference type="SAM" id="MobiDB-lite"/>
    </source>
</evidence>
<dbReference type="Proteomes" id="UP000199022">
    <property type="component" value="Unassembled WGS sequence"/>
</dbReference>
<keyword evidence="18" id="KW-1185">Reference proteome</keyword>
<dbReference type="InterPro" id="IPR012001">
    <property type="entry name" value="Thiamin_PyroP_enz_TPP-bd_dom"/>
</dbReference>
<evidence type="ECO:0000256" key="12">
    <source>
        <dbReference type="RuleBase" id="RU362132"/>
    </source>
</evidence>
<feature type="domain" description="Thiamine pyrophosphate enzyme N-terminal TPP-binding" evidence="16">
    <location>
        <begin position="31"/>
        <end position="136"/>
    </location>
</feature>
<dbReference type="FunFam" id="3.40.50.970:FF:000024">
    <property type="entry name" value="Pyruvate decarboxylase isozyme"/>
    <property type="match status" value="1"/>
</dbReference>
<comment type="cofactor">
    <cofactor evidence="1">
        <name>a metal cation</name>
        <dbReference type="ChEBI" id="CHEBI:25213"/>
    </cofactor>
</comment>
<dbReference type="STRING" id="1225127.SAMN05661030_2624"/>
<dbReference type="Pfam" id="PF00205">
    <property type="entry name" value="TPP_enzyme_M"/>
    <property type="match status" value="1"/>
</dbReference>
<feature type="region of interest" description="Disordered" evidence="13">
    <location>
        <begin position="1"/>
        <end position="20"/>
    </location>
</feature>
<dbReference type="Gene3D" id="3.40.50.970">
    <property type="match status" value="2"/>
</dbReference>
<evidence type="ECO:0000256" key="11">
    <source>
        <dbReference type="PIRSR" id="PIRSR036565-2"/>
    </source>
</evidence>
<dbReference type="SUPFAM" id="SSF52467">
    <property type="entry name" value="DHS-like NAD/FAD-binding domain"/>
    <property type="match status" value="1"/>
</dbReference>
<dbReference type="AlphaFoldDB" id="A0A1I1QHF3"/>
<evidence type="ECO:0000256" key="2">
    <source>
        <dbReference type="ARBA" id="ARBA00001964"/>
    </source>
</evidence>
<dbReference type="Pfam" id="PF02776">
    <property type="entry name" value="TPP_enzyme_N"/>
    <property type="match status" value="1"/>
</dbReference>
<reference evidence="18" key="1">
    <citation type="submission" date="2016-10" db="EMBL/GenBank/DDBJ databases">
        <authorList>
            <person name="Varghese N."/>
            <person name="Submissions S."/>
        </authorList>
    </citation>
    <scope>NUCLEOTIDE SEQUENCE [LARGE SCALE GENOMIC DNA]</scope>
    <source>
        <strain evidence="18">DSM 45962</strain>
    </source>
</reference>
<feature type="binding site" evidence="11">
    <location>
        <position position="458"/>
    </location>
    <ligand>
        <name>Mg(2+)</name>
        <dbReference type="ChEBI" id="CHEBI:18420"/>
    </ligand>
</feature>
<dbReference type="PIRSF" id="PIRSF036565">
    <property type="entry name" value="Pyruvt_ip_decrb"/>
    <property type="match status" value="1"/>
</dbReference>
<comment type="cofactor">
    <cofactor evidence="2">
        <name>thiamine diphosphate</name>
        <dbReference type="ChEBI" id="CHEBI:58937"/>
    </cofactor>
</comment>
<name>A0A1I1QHF3_9ACTN</name>
<dbReference type="PANTHER" id="PTHR43452">
    <property type="entry name" value="PYRUVATE DECARBOXYLASE"/>
    <property type="match status" value="1"/>
</dbReference>
<dbReference type="CDD" id="cd02005">
    <property type="entry name" value="TPP_PDC_IPDC"/>
    <property type="match status" value="1"/>
</dbReference>
<keyword evidence="9 12" id="KW-0786">Thiamine pyrophosphate</keyword>
<sequence length="576" mass="58407">MPSTVDGMTALDERPTTDGSVYADPATTTVTVAAYLGTRLQQLGVGHLFGVPGDFNLDLLDGLAVDGPTWVGSPNELGAGYAADAYARSRGLGVVVTTYGVGELSVINALAGAYAEDVPLVQVVGAPRRAAVEAGALVHHTLADGDFGHFSRAAAEVTVAAETLTAERAAEQIDTVLLAAVTARKPGYLAVPQDLALARVDAAPLAQRLVARSDDAALAAFEAGLAEQLAGAERPVLLVGQLVPRFGLGRELADLAARHGVAVVTQLSARGVLEPGHPSLAGSYAGSMLDPGARAVVDEADVVVHVGTVLTTELTGFGSHRRPGVDTPFLAADRAGFGAEETGRVLLPDALAALDRALAGRVGPRFAAAAQEAPAVPAAGGPLTQAQLWHVLGGALPSGTALLADTGTAYWGALGMPLPADTVFGGQPIWSSIGYALPAVLGQGLADRDRRPVLVIGDGAAQMTVQELSTIAAAGLTPVVLLLDNAGYTIERALQSPRAAYNDVAAWDWGMLVAGFTGGRAAYAEATTDAALAGALADAFADTGRVHVVRAVLDADDTPPLIDTLAALATAAKSAV</sequence>
<evidence type="ECO:0000256" key="8">
    <source>
        <dbReference type="ARBA" id="ARBA00022842"/>
    </source>
</evidence>
<evidence type="ECO:0000256" key="3">
    <source>
        <dbReference type="ARBA" id="ARBA00002938"/>
    </source>
</evidence>
<dbReference type="InterPro" id="IPR047213">
    <property type="entry name" value="TPP_PYR_PDC_IPDC-like"/>
</dbReference>
<dbReference type="EMBL" id="FOMD01000003">
    <property type="protein sequence ID" value="SFD17550.1"/>
    <property type="molecule type" value="Genomic_DNA"/>
</dbReference>
<dbReference type="InterPro" id="IPR029061">
    <property type="entry name" value="THDP-binding"/>
</dbReference>
<evidence type="ECO:0000256" key="1">
    <source>
        <dbReference type="ARBA" id="ARBA00001920"/>
    </source>
</evidence>
<evidence type="ECO:0000256" key="9">
    <source>
        <dbReference type="ARBA" id="ARBA00023052"/>
    </source>
</evidence>
<dbReference type="InterPro" id="IPR047214">
    <property type="entry name" value="TPP_PDC_IPDC"/>
</dbReference>
<dbReference type="PANTHER" id="PTHR43452:SF30">
    <property type="entry name" value="PYRUVATE DECARBOXYLASE ISOZYME 1-RELATED"/>
    <property type="match status" value="1"/>
</dbReference>
<keyword evidence="10" id="KW-0456">Lyase</keyword>
<gene>
    <name evidence="17" type="ORF">SAMN05661030_2624</name>
</gene>
<evidence type="ECO:0000256" key="4">
    <source>
        <dbReference type="ARBA" id="ARBA00007812"/>
    </source>
</evidence>
<evidence type="ECO:0000256" key="6">
    <source>
        <dbReference type="ARBA" id="ARBA00022723"/>
    </source>
</evidence>
<feature type="domain" description="Thiamine pyrophosphate enzyme central" evidence="14">
    <location>
        <begin position="225"/>
        <end position="313"/>
    </location>
</feature>